<dbReference type="Pfam" id="PF04542">
    <property type="entry name" value="Sigma70_r2"/>
    <property type="match status" value="1"/>
</dbReference>
<dbReference type="Proteomes" id="UP000260351">
    <property type="component" value="Unassembled WGS sequence"/>
</dbReference>
<evidence type="ECO:0000256" key="3">
    <source>
        <dbReference type="ARBA" id="ARBA00023082"/>
    </source>
</evidence>
<dbReference type="SUPFAM" id="SSF88659">
    <property type="entry name" value="Sigma3 and sigma4 domains of RNA polymerase sigma factors"/>
    <property type="match status" value="1"/>
</dbReference>
<keyword evidence="2" id="KW-0805">Transcription regulation</keyword>
<evidence type="ECO:0000256" key="5">
    <source>
        <dbReference type="SAM" id="MobiDB-lite"/>
    </source>
</evidence>
<sequence>MARIRDNIGILHKVCSVYAQSHADREDLHQDIVLQLWRSYPSFSGDSRFSTWMYRVALNTALTRVRKPAPMQFMEAGDLDLFPAPPADSDRPDKIAKMYSAIRALNAVDRAIVLLWLDDLTYREIGASLGLSEKNVGVKLSRIKTKLAETVERSQDGGQRPGRLQAVVEGPRSERAGTPGRQAVVAVPALQLWNAGVRAPEKCLV</sequence>
<dbReference type="GO" id="GO:0006352">
    <property type="term" value="P:DNA-templated transcription initiation"/>
    <property type="evidence" value="ECO:0007669"/>
    <property type="project" value="InterPro"/>
</dbReference>
<evidence type="ECO:0000313" key="8">
    <source>
        <dbReference type="Proteomes" id="UP000260351"/>
    </source>
</evidence>
<dbReference type="InterPro" id="IPR013324">
    <property type="entry name" value="RNA_pol_sigma_r3/r4-like"/>
</dbReference>
<evidence type="ECO:0000259" key="6">
    <source>
        <dbReference type="PROSITE" id="PS00622"/>
    </source>
</evidence>
<keyword evidence="8" id="KW-1185">Reference proteome</keyword>
<dbReference type="GO" id="GO:0003677">
    <property type="term" value="F:DNA binding"/>
    <property type="evidence" value="ECO:0007669"/>
    <property type="project" value="InterPro"/>
</dbReference>
<comment type="caution">
    <text evidence="7">The sequence shown here is derived from an EMBL/GenBank/DDBJ whole genome shotgun (WGS) entry which is preliminary data.</text>
</comment>
<dbReference type="AlphaFoldDB" id="A0A3E1KA18"/>
<dbReference type="PANTHER" id="PTHR43133">
    <property type="entry name" value="RNA POLYMERASE ECF-TYPE SIGMA FACTO"/>
    <property type="match status" value="1"/>
</dbReference>
<dbReference type="GO" id="GO:0016987">
    <property type="term" value="F:sigma factor activity"/>
    <property type="evidence" value="ECO:0007669"/>
    <property type="project" value="UniProtKB-KW"/>
</dbReference>
<gene>
    <name evidence="7" type="ORF">DZC52_05855</name>
</gene>
<feature type="region of interest" description="Disordered" evidence="5">
    <location>
        <begin position="152"/>
        <end position="179"/>
    </location>
</feature>
<evidence type="ECO:0000256" key="4">
    <source>
        <dbReference type="ARBA" id="ARBA00023163"/>
    </source>
</evidence>
<dbReference type="PANTHER" id="PTHR43133:SF45">
    <property type="entry name" value="RNA POLYMERASE ECF-TYPE SIGMA FACTOR"/>
    <property type="match status" value="1"/>
</dbReference>
<evidence type="ECO:0000313" key="7">
    <source>
        <dbReference type="EMBL" id="RFF31050.1"/>
    </source>
</evidence>
<dbReference type="OrthoDB" id="9780326at2"/>
<dbReference type="EMBL" id="QUZK01000024">
    <property type="protein sequence ID" value="RFF31050.1"/>
    <property type="molecule type" value="Genomic_DNA"/>
</dbReference>
<reference evidence="7 8" key="1">
    <citation type="submission" date="2018-08" db="EMBL/GenBank/DDBJ databases">
        <title>Wenzhouxiangella salilacus sp. nov., a novel bacterium isolated from a saline lake in Xinjiang Province, China.</title>
        <authorList>
            <person name="Han S."/>
        </authorList>
    </citation>
    <scope>NUCLEOTIDE SEQUENCE [LARGE SCALE GENOMIC DNA]</scope>
    <source>
        <strain evidence="7 8">XDB06</strain>
    </source>
</reference>
<dbReference type="InterPro" id="IPR013249">
    <property type="entry name" value="RNA_pol_sigma70_r4_t2"/>
</dbReference>
<dbReference type="NCBIfam" id="TIGR02937">
    <property type="entry name" value="sigma70-ECF"/>
    <property type="match status" value="1"/>
</dbReference>
<feature type="domain" description="HTH luxR-type" evidence="6">
    <location>
        <begin position="119"/>
        <end position="146"/>
    </location>
</feature>
<dbReference type="InterPro" id="IPR039425">
    <property type="entry name" value="RNA_pol_sigma-70-like"/>
</dbReference>
<proteinExistence type="inferred from homology"/>
<dbReference type="Pfam" id="PF08281">
    <property type="entry name" value="Sigma70_r4_2"/>
    <property type="match status" value="1"/>
</dbReference>
<dbReference type="InterPro" id="IPR007627">
    <property type="entry name" value="RNA_pol_sigma70_r2"/>
</dbReference>
<dbReference type="Gene3D" id="1.10.1740.10">
    <property type="match status" value="1"/>
</dbReference>
<keyword evidence="4" id="KW-0804">Transcription</keyword>
<organism evidence="7 8">
    <name type="scientific">Wenzhouxiangella sediminis</name>
    <dbReference type="NCBI Taxonomy" id="1792836"/>
    <lineage>
        <taxon>Bacteria</taxon>
        <taxon>Pseudomonadati</taxon>
        <taxon>Pseudomonadota</taxon>
        <taxon>Gammaproteobacteria</taxon>
        <taxon>Chromatiales</taxon>
        <taxon>Wenzhouxiangellaceae</taxon>
        <taxon>Wenzhouxiangella</taxon>
    </lineage>
</organism>
<keyword evidence="3" id="KW-0731">Sigma factor</keyword>
<accession>A0A3E1KA18</accession>
<protein>
    <submittedName>
        <fullName evidence="7">Sigma-70 family RNA polymerase sigma factor</fullName>
    </submittedName>
</protein>
<evidence type="ECO:0000256" key="2">
    <source>
        <dbReference type="ARBA" id="ARBA00023015"/>
    </source>
</evidence>
<comment type="similarity">
    <text evidence="1">Belongs to the sigma-70 factor family. ECF subfamily.</text>
</comment>
<dbReference type="Gene3D" id="1.10.10.10">
    <property type="entry name" value="Winged helix-like DNA-binding domain superfamily/Winged helix DNA-binding domain"/>
    <property type="match status" value="1"/>
</dbReference>
<dbReference type="InterPro" id="IPR000792">
    <property type="entry name" value="Tscrpt_reg_LuxR_C"/>
</dbReference>
<dbReference type="InterPro" id="IPR013325">
    <property type="entry name" value="RNA_pol_sigma_r2"/>
</dbReference>
<name>A0A3E1KA18_9GAMM</name>
<dbReference type="InterPro" id="IPR014284">
    <property type="entry name" value="RNA_pol_sigma-70_dom"/>
</dbReference>
<dbReference type="PROSITE" id="PS00622">
    <property type="entry name" value="HTH_LUXR_1"/>
    <property type="match status" value="1"/>
</dbReference>
<dbReference type="SUPFAM" id="SSF88946">
    <property type="entry name" value="Sigma2 domain of RNA polymerase sigma factors"/>
    <property type="match status" value="1"/>
</dbReference>
<dbReference type="InterPro" id="IPR036388">
    <property type="entry name" value="WH-like_DNA-bd_sf"/>
</dbReference>
<evidence type="ECO:0000256" key="1">
    <source>
        <dbReference type="ARBA" id="ARBA00010641"/>
    </source>
</evidence>